<comment type="caution">
    <text evidence="1">The sequence shown here is derived from an EMBL/GenBank/DDBJ whole genome shotgun (WGS) entry which is preliminary data.</text>
</comment>
<name>A0ABT3H1I3_9RHOB</name>
<gene>
    <name evidence="1" type="ORF">OKW52_15910</name>
</gene>
<reference evidence="1 2" key="1">
    <citation type="submission" date="2022-10" db="EMBL/GenBank/DDBJ databases">
        <title>Pararhodobacter sp. nov., isolated from marine algae.</title>
        <authorList>
            <person name="Choi B.J."/>
            <person name="Kim J.M."/>
            <person name="Lee J.K."/>
            <person name="Choi D.G."/>
            <person name="Jeon C.O."/>
        </authorList>
    </citation>
    <scope>NUCLEOTIDE SEQUENCE [LARGE SCALE GENOMIC DNA]</scope>
    <source>
        <strain evidence="1 2">ZQ420</strain>
    </source>
</reference>
<protein>
    <recommendedName>
        <fullName evidence="3">Caspase domain-containing protein</fullName>
    </recommendedName>
</protein>
<dbReference type="RefSeq" id="WP_264506584.1">
    <property type="nucleotide sequence ID" value="NZ_JAPDFL010000001.1"/>
</dbReference>
<sequence length="629" mass="69699">MSDSPKRIFVSIAVSKPDGGLSALPGVIKASERMAAWAEANEYIPLLINDKVFPEVTTELLRNEISKVIEEVTSRAVLRRLVIFFAGHGAALGIDDQSWMLSNWDKRPTEAVKVSSLQRMLEYYGPEQVTIIGDACQEFSAKFIEVVGSPVLDKPDEERRDYELDRFFPVDAGSQAFMIKASGQEDAFCLFTEVMLDALEGDAPEKYFETIDGSRHVTSQTLAMYLKDNLAIEAGKYGVRMDPRPRPGFYTDRIYYSLPEPSMAASSKPPRARGLARDRLIQSTDLDEGRSPVGRTVPRVMLTARSEQTLVGSLAEALEDKRLENERDYAAAADADVRDHFETGCGICFTGAAISEVRVSRGSLTRDFLPPNWYRLKLSNDLDPLLWADTVVELADGNFSSACIVQNFITAMHVFENGSTNVLHRKLFAPVDEGRDIIALLGRMQAGLLTEGEIVDAAAFLRWGKHEVITVGAVASQFYDSIRDTESLRSIAAFYAQNSQPIPLDIVLFGGGRLFFRDGVLYADVPATPEREARSEVERERNYTFRATKEVVNHPVAGRVPWMRQAWGAIETADCHESAEEWRALALSALPYLGAGPFSLVKREGRDALLALAGIASSRKNILSFEATE</sequence>
<keyword evidence="2" id="KW-1185">Reference proteome</keyword>
<evidence type="ECO:0000313" key="1">
    <source>
        <dbReference type="EMBL" id="MCW1933704.1"/>
    </source>
</evidence>
<organism evidence="1 2">
    <name type="scientific">Pararhodobacter zhoushanensis</name>
    <dbReference type="NCBI Taxonomy" id="2479545"/>
    <lineage>
        <taxon>Bacteria</taxon>
        <taxon>Pseudomonadati</taxon>
        <taxon>Pseudomonadota</taxon>
        <taxon>Alphaproteobacteria</taxon>
        <taxon>Rhodobacterales</taxon>
        <taxon>Paracoccaceae</taxon>
        <taxon>Pararhodobacter</taxon>
    </lineage>
</organism>
<proteinExistence type="predicted"/>
<dbReference type="Proteomes" id="UP001208938">
    <property type="component" value="Unassembled WGS sequence"/>
</dbReference>
<evidence type="ECO:0008006" key="3">
    <source>
        <dbReference type="Google" id="ProtNLM"/>
    </source>
</evidence>
<evidence type="ECO:0000313" key="2">
    <source>
        <dbReference type="Proteomes" id="UP001208938"/>
    </source>
</evidence>
<accession>A0ABT3H1I3</accession>
<dbReference type="EMBL" id="JAPDFL010000001">
    <property type="protein sequence ID" value="MCW1933704.1"/>
    <property type="molecule type" value="Genomic_DNA"/>
</dbReference>